<evidence type="ECO:0000259" key="1">
    <source>
        <dbReference type="Pfam" id="PF05239"/>
    </source>
</evidence>
<evidence type="ECO:0000313" key="2">
    <source>
        <dbReference type="EMBL" id="MTD14868.1"/>
    </source>
</evidence>
<gene>
    <name evidence="2" type="ORF">GIS00_13055</name>
</gene>
<dbReference type="InterPro" id="IPR027275">
    <property type="entry name" value="PRC-brl_dom"/>
</dbReference>
<name>A0A7K1FL84_9ACTN</name>
<dbReference type="Pfam" id="PF05239">
    <property type="entry name" value="PRC"/>
    <property type="match status" value="1"/>
</dbReference>
<dbReference type="EMBL" id="WLYK01000005">
    <property type="protein sequence ID" value="MTD14868.1"/>
    <property type="molecule type" value="Genomic_DNA"/>
</dbReference>
<reference evidence="2 3" key="1">
    <citation type="submission" date="2019-11" db="EMBL/GenBank/DDBJ databases">
        <authorList>
            <person name="Jiang L.-Q."/>
        </authorList>
    </citation>
    <scope>NUCLEOTIDE SEQUENCE [LARGE SCALE GENOMIC DNA]</scope>
    <source>
        <strain evidence="2 3">YIM 132087</strain>
    </source>
</reference>
<accession>A0A7K1FL84</accession>
<dbReference type="Gene3D" id="2.30.30.240">
    <property type="entry name" value="PRC-barrel domain"/>
    <property type="match status" value="2"/>
</dbReference>
<proteinExistence type="predicted"/>
<comment type="caution">
    <text evidence="2">The sequence shown here is derived from an EMBL/GenBank/DDBJ whole genome shotgun (WGS) entry which is preliminary data.</text>
</comment>
<dbReference type="Proteomes" id="UP000460221">
    <property type="component" value="Unassembled WGS sequence"/>
</dbReference>
<dbReference type="AlphaFoldDB" id="A0A7K1FL84"/>
<sequence>MLFSETTGRKVVSTSTADTVGVVHSLVVDPASRSVVALSLSKTAGPATMLPWSSLTAVGADAVTVPGLSSVVAPDDHLALLSDKHHTLLKKRVLTTQGQEIGTVRDVDFDQATGALQSLLLEQLVVPGAALLGVGSYAVVVQAPSAAPA</sequence>
<organism evidence="2 3">
    <name type="scientific">Nakamurella alba</name>
    <dbReference type="NCBI Taxonomy" id="2665158"/>
    <lineage>
        <taxon>Bacteria</taxon>
        <taxon>Bacillati</taxon>
        <taxon>Actinomycetota</taxon>
        <taxon>Actinomycetes</taxon>
        <taxon>Nakamurellales</taxon>
        <taxon>Nakamurellaceae</taxon>
        <taxon>Nakamurella</taxon>
    </lineage>
</organism>
<dbReference type="InterPro" id="IPR011033">
    <property type="entry name" value="PRC_barrel-like_sf"/>
</dbReference>
<dbReference type="PANTHER" id="PTHR36740:SF1">
    <property type="entry name" value="PRC-BARREL DOMAIN-CONTAINING PROTEIN"/>
    <property type="match status" value="1"/>
</dbReference>
<dbReference type="RefSeq" id="WP_154768870.1">
    <property type="nucleotide sequence ID" value="NZ_WLYK01000005.1"/>
</dbReference>
<protein>
    <recommendedName>
        <fullName evidence="1">PRC-barrel domain-containing protein</fullName>
    </recommendedName>
</protein>
<dbReference type="PANTHER" id="PTHR36740">
    <property type="entry name" value="PRC DOMAIN-CONTAINING PROTEIN"/>
    <property type="match status" value="1"/>
</dbReference>
<evidence type="ECO:0000313" key="3">
    <source>
        <dbReference type="Proteomes" id="UP000460221"/>
    </source>
</evidence>
<dbReference type="SUPFAM" id="SSF50346">
    <property type="entry name" value="PRC-barrel domain"/>
    <property type="match status" value="2"/>
</dbReference>
<feature type="domain" description="PRC-barrel" evidence="1">
    <location>
        <begin position="86"/>
        <end position="122"/>
    </location>
</feature>
<keyword evidence="3" id="KW-1185">Reference proteome</keyword>